<evidence type="ECO:0000313" key="8">
    <source>
        <dbReference type="Proteomes" id="UP000198785"/>
    </source>
</evidence>
<dbReference type="GO" id="GO:0016987">
    <property type="term" value="F:sigma factor activity"/>
    <property type="evidence" value="ECO:0007669"/>
    <property type="project" value="UniProtKB-KW"/>
</dbReference>
<accession>A0A1I6VLD1</accession>
<dbReference type="Pfam" id="PF04542">
    <property type="entry name" value="Sigma70_r2"/>
    <property type="match status" value="1"/>
</dbReference>
<dbReference type="InterPro" id="IPR007627">
    <property type="entry name" value="RNA_pol_sigma70_r2"/>
</dbReference>
<dbReference type="PANTHER" id="PTHR43133">
    <property type="entry name" value="RNA POLYMERASE ECF-TYPE SIGMA FACTO"/>
    <property type="match status" value="1"/>
</dbReference>
<dbReference type="InterPro" id="IPR013249">
    <property type="entry name" value="RNA_pol_sigma70_r4_t2"/>
</dbReference>
<gene>
    <name evidence="7" type="ORF">SAMN05660206_11520</name>
</gene>
<dbReference type="PANTHER" id="PTHR43133:SF46">
    <property type="entry name" value="RNA POLYMERASE SIGMA-70 FACTOR ECF SUBFAMILY"/>
    <property type="match status" value="1"/>
</dbReference>
<keyword evidence="8" id="KW-1185">Reference proteome</keyword>
<evidence type="ECO:0000313" key="7">
    <source>
        <dbReference type="EMBL" id="SFT14513.1"/>
    </source>
</evidence>
<dbReference type="InterPro" id="IPR039425">
    <property type="entry name" value="RNA_pol_sigma-70-like"/>
</dbReference>
<evidence type="ECO:0000256" key="1">
    <source>
        <dbReference type="ARBA" id="ARBA00010641"/>
    </source>
</evidence>
<dbReference type="AlphaFoldDB" id="A0A1I6VLD1"/>
<dbReference type="EMBL" id="FOZZ01000015">
    <property type="protein sequence ID" value="SFT14513.1"/>
    <property type="molecule type" value="Genomic_DNA"/>
</dbReference>
<reference evidence="7 8" key="1">
    <citation type="submission" date="2016-10" db="EMBL/GenBank/DDBJ databases">
        <authorList>
            <person name="de Groot N.N."/>
        </authorList>
    </citation>
    <scope>NUCLEOTIDE SEQUENCE [LARGE SCALE GENOMIC DNA]</scope>
    <source>
        <strain evidence="7 8">DSM 22789</strain>
    </source>
</reference>
<sequence length="214" mass="25225">MYMLKIVVFRIYFCFYPLFIILHFATASPTMYFKPLSEEDRKKIAIYRDEKIFKAFFIANFRVLENYAILFVKDKHIAEDIVSEVMWKMWHLGSDLVHVASVESYLSRAVKNKSLNYLRIKQASYVGHEELTDYPCTDEVLSPERLLISDERIKQIEEAIEQLPSKTQQAFKLVKDENRSYKAAAEIMGISTKTVDRHIQIALQKLWNTLKKKK</sequence>
<evidence type="ECO:0000256" key="4">
    <source>
        <dbReference type="ARBA" id="ARBA00023163"/>
    </source>
</evidence>
<evidence type="ECO:0000259" key="6">
    <source>
        <dbReference type="Pfam" id="PF08281"/>
    </source>
</evidence>
<dbReference type="NCBIfam" id="TIGR02937">
    <property type="entry name" value="sigma70-ECF"/>
    <property type="match status" value="1"/>
</dbReference>
<dbReference type="SUPFAM" id="SSF88659">
    <property type="entry name" value="Sigma3 and sigma4 domains of RNA polymerase sigma factors"/>
    <property type="match status" value="1"/>
</dbReference>
<dbReference type="SUPFAM" id="SSF88946">
    <property type="entry name" value="Sigma2 domain of RNA polymerase sigma factors"/>
    <property type="match status" value="1"/>
</dbReference>
<protein>
    <submittedName>
        <fullName evidence="7">RNA polymerase sigma-70 factor, ECF subfamily</fullName>
    </submittedName>
</protein>
<name>A0A1I6VLD1_9SPHI</name>
<dbReference type="GO" id="GO:0006352">
    <property type="term" value="P:DNA-templated transcription initiation"/>
    <property type="evidence" value="ECO:0007669"/>
    <property type="project" value="InterPro"/>
</dbReference>
<evidence type="ECO:0000256" key="2">
    <source>
        <dbReference type="ARBA" id="ARBA00023015"/>
    </source>
</evidence>
<feature type="domain" description="RNA polymerase sigma factor 70 region 4 type 2" evidence="6">
    <location>
        <begin position="154"/>
        <end position="206"/>
    </location>
</feature>
<dbReference type="InterPro" id="IPR014327">
    <property type="entry name" value="RNA_pol_sigma70_bacteroid"/>
</dbReference>
<dbReference type="Pfam" id="PF08281">
    <property type="entry name" value="Sigma70_r4_2"/>
    <property type="match status" value="1"/>
</dbReference>
<dbReference type="Gene3D" id="1.10.1740.10">
    <property type="match status" value="1"/>
</dbReference>
<keyword evidence="3" id="KW-0731">Sigma factor</keyword>
<dbReference type="Proteomes" id="UP000198785">
    <property type="component" value="Unassembled WGS sequence"/>
</dbReference>
<dbReference type="CDD" id="cd06171">
    <property type="entry name" value="Sigma70_r4"/>
    <property type="match status" value="1"/>
</dbReference>
<dbReference type="InterPro" id="IPR013324">
    <property type="entry name" value="RNA_pol_sigma_r3/r4-like"/>
</dbReference>
<dbReference type="NCBIfam" id="TIGR02985">
    <property type="entry name" value="Sig70_bacteroi1"/>
    <property type="match status" value="1"/>
</dbReference>
<dbReference type="STRING" id="683125.SAMN05660206_11520"/>
<dbReference type="InterPro" id="IPR014284">
    <property type="entry name" value="RNA_pol_sigma-70_dom"/>
</dbReference>
<evidence type="ECO:0000259" key="5">
    <source>
        <dbReference type="Pfam" id="PF04542"/>
    </source>
</evidence>
<dbReference type="InterPro" id="IPR013325">
    <property type="entry name" value="RNA_pol_sigma_r2"/>
</dbReference>
<feature type="domain" description="RNA polymerase sigma-70 region 2" evidence="5">
    <location>
        <begin position="60"/>
        <end position="121"/>
    </location>
</feature>
<keyword evidence="2" id="KW-0805">Transcription regulation</keyword>
<proteinExistence type="inferred from homology"/>
<organism evidence="7 8">
    <name type="scientific">Sphingobacterium wenxiniae</name>
    <dbReference type="NCBI Taxonomy" id="683125"/>
    <lineage>
        <taxon>Bacteria</taxon>
        <taxon>Pseudomonadati</taxon>
        <taxon>Bacteroidota</taxon>
        <taxon>Sphingobacteriia</taxon>
        <taxon>Sphingobacteriales</taxon>
        <taxon>Sphingobacteriaceae</taxon>
        <taxon>Sphingobacterium</taxon>
    </lineage>
</organism>
<dbReference type="GO" id="GO:0003677">
    <property type="term" value="F:DNA binding"/>
    <property type="evidence" value="ECO:0007669"/>
    <property type="project" value="InterPro"/>
</dbReference>
<keyword evidence="4" id="KW-0804">Transcription</keyword>
<dbReference type="Gene3D" id="1.10.10.10">
    <property type="entry name" value="Winged helix-like DNA-binding domain superfamily/Winged helix DNA-binding domain"/>
    <property type="match status" value="1"/>
</dbReference>
<evidence type="ECO:0000256" key="3">
    <source>
        <dbReference type="ARBA" id="ARBA00023082"/>
    </source>
</evidence>
<comment type="similarity">
    <text evidence="1">Belongs to the sigma-70 factor family. ECF subfamily.</text>
</comment>
<dbReference type="InterPro" id="IPR036388">
    <property type="entry name" value="WH-like_DNA-bd_sf"/>
</dbReference>